<feature type="domain" description="Haemin-degrading HemS/ChuX" evidence="1">
    <location>
        <begin position="32"/>
        <end position="160"/>
    </location>
</feature>
<gene>
    <name evidence="2" type="ORF">SAMN04488122_1464</name>
</gene>
<evidence type="ECO:0000313" key="2">
    <source>
        <dbReference type="EMBL" id="SEW26274.1"/>
    </source>
</evidence>
<name>A0A1I0QHE9_9BACT</name>
<dbReference type="Gene3D" id="3.40.1570.10">
    <property type="entry name" value="HemS/ChuS/ChuX like domains"/>
    <property type="match status" value="2"/>
</dbReference>
<evidence type="ECO:0000259" key="1">
    <source>
        <dbReference type="Pfam" id="PF05171"/>
    </source>
</evidence>
<dbReference type="CDD" id="cd16831">
    <property type="entry name" value="HemS-like_C"/>
    <property type="match status" value="1"/>
</dbReference>
<accession>A0A1I0QHE9</accession>
<dbReference type="Pfam" id="PF05171">
    <property type="entry name" value="HemS"/>
    <property type="match status" value="2"/>
</dbReference>
<dbReference type="CDD" id="cd16830">
    <property type="entry name" value="HemS-like_N"/>
    <property type="match status" value="1"/>
</dbReference>
<evidence type="ECO:0000313" key="3">
    <source>
        <dbReference type="Proteomes" id="UP000199310"/>
    </source>
</evidence>
<dbReference type="InterPro" id="IPR007845">
    <property type="entry name" value="HemS/ChuX_dom"/>
</dbReference>
<reference evidence="3" key="1">
    <citation type="submission" date="2016-10" db="EMBL/GenBank/DDBJ databases">
        <authorList>
            <person name="Varghese N."/>
            <person name="Submissions S."/>
        </authorList>
    </citation>
    <scope>NUCLEOTIDE SEQUENCE [LARGE SCALE GENOMIC DNA]</scope>
    <source>
        <strain evidence="3">DSM 3695</strain>
    </source>
</reference>
<dbReference type="SUPFAM" id="SSF144064">
    <property type="entry name" value="Heme iron utilization protein-like"/>
    <property type="match status" value="1"/>
</dbReference>
<dbReference type="RefSeq" id="WP_089892489.1">
    <property type="nucleotide sequence ID" value="NZ_FOJG01000001.1"/>
</dbReference>
<organism evidence="2 3">
    <name type="scientific">Chitinophaga arvensicola</name>
    <dbReference type="NCBI Taxonomy" id="29529"/>
    <lineage>
        <taxon>Bacteria</taxon>
        <taxon>Pseudomonadati</taxon>
        <taxon>Bacteroidota</taxon>
        <taxon>Chitinophagia</taxon>
        <taxon>Chitinophagales</taxon>
        <taxon>Chitinophagaceae</taxon>
        <taxon>Chitinophaga</taxon>
    </lineage>
</organism>
<feature type="domain" description="Haemin-degrading HemS/ChuX" evidence="1">
    <location>
        <begin position="212"/>
        <end position="341"/>
    </location>
</feature>
<dbReference type="Proteomes" id="UP000199310">
    <property type="component" value="Unassembled WGS sequence"/>
</dbReference>
<dbReference type="OrthoDB" id="316630at2"/>
<dbReference type="STRING" id="29529.SAMN04488122_1464"/>
<dbReference type="AlphaFoldDB" id="A0A1I0QHE9"/>
<keyword evidence="3" id="KW-1185">Reference proteome</keyword>
<sequence>MEAIISPLKTQWLAYQQEHPKVRIRDAAKALKVSEAQLVASCTGPQVKHLQNDYRSLLLKMPALGRVMVLTRNESCVIERKGIFENVSTDNKHVGIVLGKDIDLRMFINKWTYGFALDEDAATGFKKSLQVFDSAGDAIIKIYAQPETDVEAWDALVAEFIATEQPDEITVTPAPAPPPTATHIDKEKFLADWAALKDTHDFFPMLMKHRAGRLQAVEAAEGTYTRKVDNNSVKVILEDAAATGLEIMVFVGNHGNIEIHTGAVQKILEIPGWINVMDPDFNLHLKTTDIAHCWVVDKPAEGGVTSLEVFDAAGEMIVQFFGKRKPGIPELPEWRKLLTKLSLQKG</sequence>
<dbReference type="InterPro" id="IPR053733">
    <property type="entry name" value="Heme_Transport_Util_sf"/>
</dbReference>
<proteinExistence type="predicted"/>
<protein>
    <submittedName>
        <fullName evidence="2">Putative hemin transport protein</fullName>
    </submittedName>
</protein>
<dbReference type="EMBL" id="FOJG01000001">
    <property type="protein sequence ID" value="SEW26274.1"/>
    <property type="molecule type" value="Genomic_DNA"/>
</dbReference>
<dbReference type="GO" id="GO:0006826">
    <property type="term" value="P:iron ion transport"/>
    <property type="evidence" value="ECO:0007669"/>
    <property type="project" value="InterPro"/>
</dbReference>